<name>A0A1V3IU74_9PAST</name>
<dbReference type="SUPFAM" id="SSF52540">
    <property type="entry name" value="P-loop containing nucleoside triphosphate hydrolases"/>
    <property type="match status" value="1"/>
</dbReference>
<dbReference type="AlphaFoldDB" id="A0A1V3IU74"/>
<evidence type="ECO:0000259" key="1">
    <source>
        <dbReference type="Pfam" id="PF01926"/>
    </source>
</evidence>
<sequence length="309" mass="34701">MQQTNLNDFINKIQNDPSLSDTDKAKVLQNAAVLRDTKVNILITGGTGVGKSSTINALFGMDKAKVGMGVDPETMDIKKFELSNIILWDSPGLGDGKDADIRHSKGIISKLLEKDSQGNLLIDLVLVILDGGSRDLGTSFELITNVIIPNLGEDKTRLLIAINQADMAMRGRNWNKEKNEPEPLLIEFLNEKVVSTRKRILEATGVDVTPIYYSAGYQDKADYQQPYNLSKLLAFILRHTKQEKRIVFANEINQDPRMWQKDENVEKHQKEIKDSFLDSLMKVVGKGVEILIDKAIDFVKEKLGSLKFW</sequence>
<dbReference type="Proteomes" id="UP000189161">
    <property type="component" value="Unassembled WGS sequence"/>
</dbReference>
<comment type="caution">
    <text evidence="3">The sequence shown here is derived from an EMBL/GenBank/DDBJ whole genome shotgun (WGS) entry which is preliminary data.</text>
</comment>
<evidence type="ECO:0000313" key="3">
    <source>
        <dbReference type="EMBL" id="OOF45651.1"/>
    </source>
</evidence>
<accession>A0A1V3IUD0</accession>
<dbReference type="InterPro" id="IPR006073">
    <property type="entry name" value="GTP-bd"/>
</dbReference>
<gene>
    <name evidence="2" type="ORF">BKK51_06265</name>
    <name evidence="3" type="ORF">BKK52_12265</name>
</gene>
<dbReference type="InterPro" id="IPR027417">
    <property type="entry name" value="P-loop_NTPase"/>
</dbReference>
<dbReference type="Gene3D" id="3.40.50.300">
    <property type="entry name" value="P-loop containing nucleotide triphosphate hydrolases"/>
    <property type="match status" value="1"/>
</dbReference>
<evidence type="ECO:0000313" key="5">
    <source>
        <dbReference type="Proteomes" id="UP000189161"/>
    </source>
</evidence>
<dbReference type="Proteomes" id="UP000188728">
    <property type="component" value="Unassembled WGS sequence"/>
</dbReference>
<dbReference type="Pfam" id="PF01926">
    <property type="entry name" value="MMR_HSR1"/>
    <property type="match status" value="1"/>
</dbReference>
<accession>A0A1V3IU74</accession>
<reference evidence="4 5" key="1">
    <citation type="submission" date="2016-10" db="EMBL/GenBank/DDBJ databases">
        <title>Rodentibacter gen. nov. and new species.</title>
        <authorList>
            <person name="Christensen H."/>
        </authorList>
    </citation>
    <scope>NUCLEOTIDE SEQUENCE [LARGE SCALE GENOMIC DNA]</scope>
    <source>
        <strain evidence="2 4">H1983213011</strain>
        <strain evidence="3 5">H1987082031</strain>
    </source>
</reference>
<evidence type="ECO:0000313" key="4">
    <source>
        <dbReference type="Proteomes" id="UP000188728"/>
    </source>
</evidence>
<dbReference type="EMBL" id="MLHL01000091">
    <property type="protein sequence ID" value="OOF45651.1"/>
    <property type="molecule type" value="Genomic_DNA"/>
</dbReference>
<dbReference type="RefSeq" id="WP_077474055.1">
    <property type="nucleotide sequence ID" value="NZ_MLHK01000031.1"/>
</dbReference>
<evidence type="ECO:0000313" key="2">
    <source>
        <dbReference type="EMBL" id="OOF45529.1"/>
    </source>
</evidence>
<proteinExistence type="predicted"/>
<feature type="domain" description="G" evidence="1">
    <location>
        <begin position="41"/>
        <end position="162"/>
    </location>
</feature>
<dbReference type="GO" id="GO:0005525">
    <property type="term" value="F:GTP binding"/>
    <property type="evidence" value="ECO:0007669"/>
    <property type="project" value="InterPro"/>
</dbReference>
<dbReference type="EMBL" id="MLHK01000031">
    <property type="protein sequence ID" value="OOF45529.1"/>
    <property type="molecule type" value="Genomic_DNA"/>
</dbReference>
<organism evidence="3 5">
    <name type="scientific">Rodentibacter trehalosifermentans</name>
    <dbReference type="NCBI Taxonomy" id="1908263"/>
    <lineage>
        <taxon>Bacteria</taxon>
        <taxon>Pseudomonadati</taxon>
        <taxon>Pseudomonadota</taxon>
        <taxon>Gammaproteobacteria</taxon>
        <taxon>Pasteurellales</taxon>
        <taxon>Pasteurellaceae</taxon>
        <taxon>Rodentibacter</taxon>
    </lineage>
</organism>
<protein>
    <submittedName>
        <fullName evidence="3">GTP-binding protein</fullName>
    </submittedName>
</protein>
<keyword evidence="5" id="KW-1185">Reference proteome</keyword>
<dbReference type="OrthoDB" id="9255830at2"/>